<evidence type="ECO:0000313" key="2">
    <source>
        <dbReference type="EMBL" id="MQT16772.1"/>
    </source>
</evidence>
<dbReference type="RefSeq" id="WP_152577233.1">
    <property type="nucleotide sequence ID" value="NZ_JAATJI010000001.1"/>
</dbReference>
<name>A0A7C9GNG6_9SPHN</name>
<dbReference type="Pfam" id="PF04480">
    <property type="entry name" value="DUF559"/>
    <property type="match status" value="1"/>
</dbReference>
<protein>
    <submittedName>
        <fullName evidence="2">DUF559 domain-containing protein</fullName>
    </submittedName>
</protein>
<reference evidence="2 3" key="1">
    <citation type="submission" date="2019-09" db="EMBL/GenBank/DDBJ databases">
        <title>Polymorphobacter sp. isolated from a lake in China.</title>
        <authorList>
            <person name="Liu Z."/>
        </authorList>
    </citation>
    <scope>NUCLEOTIDE SEQUENCE [LARGE SCALE GENOMIC DNA]</scope>
    <source>
        <strain evidence="2 3">D40P</strain>
    </source>
</reference>
<dbReference type="EMBL" id="WIOL01000002">
    <property type="protein sequence ID" value="MQT16772.1"/>
    <property type="molecule type" value="Genomic_DNA"/>
</dbReference>
<dbReference type="AlphaFoldDB" id="A0A7C9GNG6"/>
<feature type="domain" description="DUF559" evidence="1">
    <location>
        <begin position="3"/>
        <end position="41"/>
    </location>
</feature>
<keyword evidence="3" id="KW-1185">Reference proteome</keyword>
<accession>A0A7C9GNG6</accession>
<dbReference type="InterPro" id="IPR007569">
    <property type="entry name" value="DUF559"/>
</dbReference>
<evidence type="ECO:0000259" key="1">
    <source>
        <dbReference type="Pfam" id="PF04480"/>
    </source>
</evidence>
<gene>
    <name evidence="2" type="ORF">F3168_05835</name>
</gene>
<dbReference type="OrthoDB" id="9798754at2"/>
<organism evidence="2 3">
    <name type="scientific">Sandarakinorhabdus fusca</name>
    <dbReference type="NCBI Taxonomy" id="1439888"/>
    <lineage>
        <taxon>Bacteria</taxon>
        <taxon>Pseudomonadati</taxon>
        <taxon>Pseudomonadota</taxon>
        <taxon>Alphaproteobacteria</taxon>
        <taxon>Sphingomonadales</taxon>
        <taxon>Sphingosinicellaceae</taxon>
        <taxon>Sandarakinorhabdus</taxon>
    </lineage>
</organism>
<comment type="caution">
    <text evidence="2">The sequence shown here is derived from an EMBL/GenBank/DDBJ whole genome shotgun (WGS) entry which is preliminary data.</text>
</comment>
<dbReference type="Proteomes" id="UP000481327">
    <property type="component" value="Unassembled WGS sequence"/>
</dbReference>
<proteinExistence type="predicted"/>
<sequence length="65" mass="7216">MADDARRTAWLGERGLTVLRFANAEVLERPAQVYVTILTALRTLTPALRAAPLPQGERGRKEKIS</sequence>
<evidence type="ECO:0000313" key="3">
    <source>
        <dbReference type="Proteomes" id="UP000481327"/>
    </source>
</evidence>